<dbReference type="InterPro" id="IPR032710">
    <property type="entry name" value="NTF2-like_dom_sf"/>
</dbReference>
<proteinExistence type="predicted"/>
<name>A0A0V9UJ81_9NOCA</name>
<accession>A0A0V9UJ81</accession>
<dbReference type="GO" id="GO:0051213">
    <property type="term" value="F:dioxygenase activity"/>
    <property type="evidence" value="ECO:0007669"/>
    <property type="project" value="UniProtKB-KW"/>
</dbReference>
<dbReference type="EMBL" id="AZXY01000007">
    <property type="protein sequence ID" value="KSZ58039.1"/>
    <property type="molecule type" value="Genomic_DNA"/>
</dbReference>
<dbReference type="AlphaFoldDB" id="A0A0V9UJ81"/>
<dbReference type="PATRIC" id="fig|1441730.3.peg.3308"/>
<gene>
    <name evidence="2" type="ORF">Z045_15915</name>
</gene>
<reference evidence="2 3" key="2">
    <citation type="journal article" date="2016" name="Genome Announc.">
        <title>Draft Genome Sequence of a Versatile Hydrocarbon-Degrading Bacterium, Rhodococcus pyridinivorans Strain KG-16, Collected from Oil Fields in India.</title>
        <authorList>
            <person name="Aggarwal R.K."/>
            <person name="Dawar C."/>
            <person name="Phanindranath R."/>
            <person name="Mutnuri L."/>
            <person name="Dayal A.M."/>
        </authorList>
    </citation>
    <scope>NUCLEOTIDE SEQUENCE [LARGE SCALE GENOMIC DNA]</scope>
    <source>
        <strain evidence="2 3">KG-16</strain>
    </source>
</reference>
<dbReference type="InterPro" id="IPR037401">
    <property type="entry name" value="SnoaL-like"/>
</dbReference>
<evidence type="ECO:0000313" key="3">
    <source>
        <dbReference type="Proteomes" id="UP000053060"/>
    </source>
</evidence>
<dbReference type="SUPFAM" id="SSF54427">
    <property type="entry name" value="NTF2-like"/>
    <property type="match status" value="1"/>
</dbReference>
<dbReference type="RefSeq" id="WP_060652709.1">
    <property type="nucleotide sequence ID" value="NZ_AZXY01000007.1"/>
</dbReference>
<protein>
    <submittedName>
        <fullName evidence="2">Aromatic-ring-hydroxylating dioxygenase</fullName>
    </submittedName>
</protein>
<reference evidence="3" key="1">
    <citation type="submission" date="2015-01" db="EMBL/GenBank/DDBJ databases">
        <title>Draft genome sequence of Rhodococcus pyridinivorans strain KG-16, a hydrocarbon-degrading bacterium.</title>
        <authorList>
            <person name="Aggarwal R.K."/>
            <person name="Dawar C."/>
        </authorList>
    </citation>
    <scope>NUCLEOTIDE SEQUENCE [LARGE SCALE GENOMIC DNA]</scope>
    <source>
        <strain evidence="3">KG-16</strain>
    </source>
</reference>
<dbReference type="Gene3D" id="3.10.450.50">
    <property type="match status" value="1"/>
</dbReference>
<dbReference type="Pfam" id="PF13577">
    <property type="entry name" value="SnoaL_4"/>
    <property type="match status" value="1"/>
</dbReference>
<evidence type="ECO:0000313" key="2">
    <source>
        <dbReference type="EMBL" id="KSZ58039.1"/>
    </source>
</evidence>
<comment type="caution">
    <text evidence="2">The sequence shown here is derived from an EMBL/GenBank/DDBJ whole genome shotgun (WGS) entry which is preliminary data.</text>
</comment>
<organism evidence="2 3">
    <name type="scientific">Rhodococcus pyridinivorans KG-16</name>
    <dbReference type="NCBI Taxonomy" id="1441730"/>
    <lineage>
        <taxon>Bacteria</taxon>
        <taxon>Bacillati</taxon>
        <taxon>Actinomycetota</taxon>
        <taxon>Actinomycetes</taxon>
        <taxon>Mycobacteriales</taxon>
        <taxon>Nocardiaceae</taxon>
        <taxon>Rhodococcus</taxon>
    </lineage>
</organism>
<dbReference type="Proteomes" id="UP000053060">
    <property type="component" value="Unassembled WGS sequence"/>
</dbReference>
<sequence>MTRTDYVDAAVLAHIHQLYGRQSHLIDEGSAREWAETFTADGEFCSPSYPAPVAGTDDLAAFAERFHAGAQAAGEVHRHVVTNLATYRVDDDTLRVRAYLQIVATVRGGESRLVRFTTIDDRVVRTGGEWRIARRVVSRDDS</sequence>
<keyword evidence="2" id="KW-0223">Dioxygenase</keyword>
<keyword evidence="2" id="KW-0560">Oxidoreductase</keyword>
<evidence type="ECO:0000259" key="1">
    <source>
        <dbReference type="Pfam" id="PF13577"/>
    </source>
</evidence>
<feature type="domain" description="SnoaL-like" evidence="1">
    <location>
        <begin position="13"/>
        <end position="135"/>
    </location>
</feature>